<dbReference type="EMBL" id="JAAALK010000283">
    <property type="protein sequence ID" value="KAG8076203.1"/>
    <property type="molecule type" value="Genomic_DNA"/>
</dbReference>
<reference evidence="1" key="2">
    <citation type="submission" date="2021-02" db="EMBL/GenBank/DDBJ databases">
        <authorList>
            <person name="Kimball J.A."/>
            <person name="Haas M.W."/>
            <person name="Macchietto M."/>
            <person name="Kono T."/>
            <person name="Duquette J."/>
            <person name="Shao M."/>
        </authorList>
    </citation>
    <scope>NUCLEOTIDE SEQUENCE</scope>
    <source>
        <tissue evidence="1">Fresh leaf tissue</tissue>
    </source>
</reference>
<evidence type="ECO:0000313" key="2">
    <source>
        <dbReference type="Proteomes" id="UP000729402"/>
    </source>
</evidence>
<evidence type="ECO:0000313" key="1">
    <source>
        <dbReference type="EMBL" id="KAG8076203.1"/>
    </source>
</evidence>
<keyword evidence="2" id="KW-1185">Reference proteome</keyword>
<sequence>MSSGGRSTCGREHTAHGAVFSSIGHNVLRASFEVLPAVDLCCTGDKSAAPKHCHVMQDDEDFVRQAHDAS</sequence>
<dbReference type="AlphaFoldDB" id="A0A8J5W3K9"/>
<organism evidence="1 2">
    <name type="scientific">Zizania palustris</name>
    <name type="common">Northern wild rice</name>
    <dbReference type="NCBI Taxonomy" id="103762"/>
    <lineage>
        <taxon>Eukaryota</taxon>
        <taxon>Viridiplantae</taxon>
        <taxon>Streptophyta</taxon>
        <taxon>Embryophyta</taxon>
        <taxon>Tracheophyta</taxon>
        <taxon>Spermatophyta</taxon>
        <taxon>Magnoliopsida</taxon>
        <taxon>Liliopsida</taxon>
        <taxon>Poales</taxon>
        <taxon>Poaceae</taxon>
        <taxon>BOP clade</taxon>
        <taxon>Oryzoideae</taxon>
        <taxon>Oryzeae</taxon>
        <taxon>Zizaniinae</taxon>
        <taxon>Zizania</taxon>
    </lineage>
</organism>
<protein>
    <submittedName>
        <fullName evidence="1">Uncharacterized protein</fullName>
    </submittedName>
</protein>
<name>A0A8J5W3K9_ZIZPA</name>
<dbReference type="Proteomes" id="UP000729402">
    <property type="component" value="Unassembled WGS sequence"/>
</dbReference>
<reference evidence="1" key="1">
    <citation type="journal article" date="2021" name="bioRxiv">
        <title>Whole Genome Assembly and Annotation of Northern Wild Rice, Zizania palustris L., Supports a Whole Genome Duplication in the Zizania Genus.</title>
        <authorList>
            <person name="Haas M."/>
            <person name="Kono T."/>
            <person name="Macchietto M."/>
            <person name="Millas R."/>
            <person name="McGilp L."/>
            <person name="Shao M."/>
            <person name="Duquette J."/>
            <person name="Hirsch C.N."/>
            <person name="Kimball J."/>
        </authorList>
    </citation>
    <scope>NUCLEOTIDE SEQUENCE</scope>
    <source>
        <tissue evidence="1">Fresh leaf tissue</tissue>
    </source>
</reference>
<comment type="caution">
    <text evidence="1">The sequence shown here is derived from an EMBL/GenBank/DDBJ whole genome shotgun (WGS) entry which is preliminary data.</text>
</comment>
<accession>A0A8J5W3K9</accession>
<gene>
    <name evidence="1" type="ORF">GUJ93_ZPchr0006g41327</name>
</gene>
<proteinExistence type="predicted"/>